<comment type="similarity">
    <text evidence="11">Belongs to the Thz kinase family.</text>
</comment>
<dbReference type="PRINTS" id="PR01099">
    <property type="entry name" value="HYETHTZKNASE"/>
</dbReference>
<dbReference type="InterPro" id="IPR000417">
    <property type="entry name" value="Hyethyz_kinase"/>
</dbReference>
<comment type="cofactor">
    <cofactor evidence="2 11">
        <name>Mg(2+)</name>
        <dbReference type="ChEBI" id="CHEBI:18420"/>
    </cofactor>
</comment>
<comment type="caution">
    <text evidence="12">The sequence shown here is derived from an EMBL/GenBank/DDBJ whole genome shotgun (WGS) entry which is preliminary data.</text>
</comment>
<dbReference type="GO" id="GO:0005524">
    <property type="term" value="F:ATP binding"/>
    <property type="evidence" value="ECO:0007669"/>
    <property type="project" value="UniProtKB-UniRule"/>
</dbReference>
<dbReference type="UniPathway" id="UPA00060">
    <property type="reaction ID" value="UER00139"/>
</dbReference>
<dbReference type="InterPro" id="IPR029056">
    <property type="entry name" value="Ribokinase-like"/>
</dbReference>
<sequence>MNYSTQILWQDLITIRETTPLIHNITNYVVMNNTANALLALGASPVMAHALNEVEEMVNIAAALVINIGTLNDDWIAAMQKAMLSAKKFNKPIAFDPVGAGATTYRTETTKKLLNIATPTVIRGNASEIAAIANQNITTKGVDSTQDSQTVVTVAQTLANLYQCTVVISGAVDFVVSQKQIFQIENGHPLMSKVTGMGCTATAIIGAFLAVNSDATIAAAHAMAVMGIAGEIAAEKSAGSGSLQINFLDTLYNLKAEDIANRLKLTIKKNC</sequence>
<evidence type="ECO:0000256" key="3">
    <source>
        <dbReference type="ARBA" id="ARBA00004868"/>
    </source>
</evidence>
<feature type="binding site" evidence="11">
    <location>
        <position position="196"/>
    </location>
    <ligand>
        <name>substrate</name>
    </ligand>
</feature>
<keyword evidence="4 11" id="KW-0808">Transferase</keyword>
<dbReference type="RefSeq" id="WP_073592689.1">
    <property type="nucleotide sequence ID" value="NZ_MRCE01000005.1"/>
</dbReference>
<dbReference type="NCBIfam" id="TIGR00694">
    <property type="entry name" value="thiM"/>
    <property type="match status" value="1"/>
</dbReference>
<evidence type="ECO:0000256" key="5">
    <source>
        <dbReference type="ARBA" id="ARBA00022723"/>
    </source>
</evidence>
<dbReference type="PIRSF" id="PIRSF000513">
    <property type="entry name" value="Thz_kinase"/>
    <property type="match status" value="1"/>
</dbReference>
<dbReference type="GO" id="GO:0004417">
    <property type="term" value="F:hydroxyethylthiazole kinase activity"/>
    <property type="evidence" value="ECO:0007669"/>
    <property type="project" value="UniProtKB-UniRule"/>
</dbReference>
<dbReference type="GO" id="GO:0009229">
    <property type="term" value="P:thiamine diphosphate biosynthetic process"/>
    <property type="evidence" value="ECO:0007669"/>
    <property type="project" value="UniProtKB-UniRule"/>
</dbReference>
<evidence type="ECO:0000256" key="10">
    <source>
        <dbReference type="ARBA" id="ARBA00022977"/>
    </source>
</evidence>
<feature type="binding site" evidence="11">
    <location>
        <position position="123"/>
    </location>
    <ligand>
        <name>ATP</name>
        <dbReference type="ChEBI" id="CHEBI:30616"/>
    </ligand>
</feature>
<dbReference type="OrthoDB" id="9778146at2"/>
<evidence type="ECO:0000313" key="13">
    <source>
        <dbReference type="Proteomes" id="UP000185860"/>
    </source>
</evidence>
<dbReference type="GO" id="GO:0000287">
    <property type="term" value="F:magnesium ion binding"/>
    <property type="evidence" value="ECO:0007669"/>
    <property type="project" value="UniProtKB-UniRule"/>
</dbReference>
<dbReference type="HAMAP" id="MF_00228">
    <property type="entry name" value="Thz_kinase"/>
    <property type="match status" value="1"/>
</dbReference>
<keyword evidence="5 11" id="KW-0479">Metal-binding</keyword>
<feature type="binding site" evidence="11">
    <location>
        <position position="169"/>
    </location>
    <ligand>
        <name>ATP</name>
        <dbReference type="ChEBI" id="CHEBI:30616"/>
    </ligand>
</feature>
<keyword evidence="8 11" id="KW-0067">ATP-binding</keyword>
<comment type="catalytic activity">
    <reaction evidence="1 11">
        <text>5-(2-hydroxyethyl)-4-methylthiazole + ATP = 4-methyl-5-(2-phosphooxyethyl)-thiazole + ADP + H(+)</text>
        <dbReference type="Rhea" id="RHEA:24212"/>
        <dbReference type="ChEBI" id="CHEBI:15378"/>
        <dbReference type="ChEBI" id="CHEBI:17957"/>
        <dbReference type="ChEBI" id="CHEBI:30616"/>
        <dbReference type="ChEBI" id="CHEBI:58296"/>
        <dbReference type="ChEBI" id="CHEBI:456216"/>
        <dbReference type="EC" id="2.7.1.50"/>
    </reaction>
</comment>
<keyword evidence="10 11" id="KW-0784">Thiamine biosynthesis</keyword>
<proteinExistence type="inferred from homology"/>
<dbReference type="EC" id="2.7.1.50" evidence="11"/>
<protein>
    <recommendedName>
        <fullName evidence="11">Hydroxyethylthiazole kinase</fullName>
        <ecNumber evidence="11">2.7.1.50</ecNumber>
    </recommendedName>
    <alternativeName>
        <fullName evidence="11">4-methyl-5-beta-hydroxyethylthiazole kinase</fullName>
        <shortName evidence="11">TH kinase</shortName>
        <shortName evidence="11">Thz kinase</shortName>
    </alternativeName>
</protein>
<reference evidence="12 13" key="1">
    <citation type="submission" date="2016-11" db="EMBL/GenBank/DDBJ databases">
        <title>Draft Genome Sequences of Nine Cyanobacterial Strains from Diverse Habitats.</title>
        <authorList>
            <person name="Zhu T."/>
            <person name="Hou S."/>
            <person name="Lu X."/>
            <person name="Hess W.R."/>
        </authorList>
    </citation>
    <scope>NUCLEOTIDE SEQUENCE [LARGE SCALE GENOMIC DNA]</scope>
    <source>
        <strain evidence="12 13">IAM M-71</strain>
    </source>
</reference>
<feature type="binding site" evidence="11">
    <location>
        <position position="47"/>
    </location>
    <ligand>
        <name>substrate</name>
    </ligand>
</feature>
<comment type="pathway">
    <text evidence="3 11">Cofactor biosynthesis; thiamine diphosphate biosynthesis; 4-methyl-5-(2-phosphoethyl)-thiazole from 5-(2-hydroxyethyl)-4-methylthiazole: step 1/1.</text>
</comment>
<name>A0A1U7IPV2_9CYAN</name>
<dbReference type="Pfam" id="PF02110">
    <property type="entry name" value="HK"/>
    <property type="match status" value="1"/>
</dbReference>
<keyword evidence="6 11" id="KW-0547">Nucleotide-binding</keyword>
<dbReference type="AlphaFoldDB" id="A0A1U7IPV2"/>
<keyword evidence="9 11" id="KW-0460">Magnesium</keyword>
<accession>A0A1U7IPV2</accession>
<evidence type="ECO:0000313" key="12">
    <source>
        <dbReference type="EMBL" id="OKH39433.1"/>
    </source>
</evidence>
<evidence type="ECO:0000256" key="6">
    <source>
        <dbReference type="ARBA" id="ARBA00022741"/>
    </source>
</evidence>
<dbReference type="GO" id="GO:0009228">
    <property type="term" value="P:thiamine biosynthetic process"/>
    <property type="evidence" value="ECO:0007669"/>
    <property type="project" value="UniProtKB-KW"/>
</dbReference>
<gene>
    <name evidence="11" type="primary">thiM</name>
    <name evidence="12" type="ORF">NIES2119_06770</name>
</gene>
<evidence type="ECO:0000256" key="4">
    <source>
        <dbReference type="ARBA" id="ARBA00022679"/>
    </source>
</evidence>
<dbReference type="Gene3D" id="3.40.1190.20">
    <property type="match status" value="1"/>
</dbReference>
<dbReference type="Proteomes" id="UP000185860">
    <property type="component" value="Unassembled WGS sequence"/>
</dbReference>
<evidence type="ECO:0000256" key="8">
    <source>
        <dbReference type="ARBA" id="ARBA00022840"/>
    </source>
</evidence>
<dbReference type="STRING" id="454136.NIES2119_06770"/>
<evidence type="ECO:0000256" key="2">
    <source>
        <dbReference type="ARBA" id="ARBA00001946"/>
    </source>
</evidence>
<keyword evidence="7 11" id="KW-0418">Kinase</keyword>
<dbReference type="CDD" id="cd01170">
    <property type="entry name" value="THZ_kinase"/>
    <property type="match status" value="1"/>
</dbReference>
<organism evidence="12 13">
    <name type="scientific">[Phormidium ambiguum] IAM M-71</name>
    <dbReference type="NCBI Taxonomy" id="454136"/>
    <lineage>
        <taxon>Bacteria</taxon>
        <taxon>Bacillati</taxon>
        <taxon>Cyanobacteriota</taxon>
        <taxon>Cyanophyceae</taxon>
        <taxon>Oscillatoriophycideae</taxon>
        <taxon>Aerosakkonematales</taxon>
        <taxon>Aerosakkonemataceae</taxon>
        <taxon>Floridanema</taxon>
    </lineage>
</organism>
<dbReference type="NCBIfam" id="NF006830">
    <property type="entry name" value="PRK09355.1"/>
    <property type="match status" value="1"/>
</dbReference>
<dbReference type="SUPFAM" id="SSF53613">
    <property type="entry name" value="Ribokinase-like"/>
    <property type="match status" value="1"/>
</dbReference>
<evidence type="ECO:0000256" key="7">
    <source>
        <dbReference type="ARBA" id="ARBA00022777"/>
    </source>
</evidence>
<evidence type="ECO:0000256" key="9">
    <source>
        <dbReference type="ARBA" id="ARBA00022842"/>
    </source>
</evidence>
<evidence type="ECO:0000256" key="1">
    <source>
        <dbReference type="ARBA" id="ARBA00001771"/>
    </source>
</evidence>
<evidence type="ECO:0000256" key="11">
    <source>
        <dbReference type="HAMAP-Rule" id="MF_00228"/>
    </source>
</evidence>
<dbReference type="EMBL" id="MRCE01000005">
    <property type="protein sequence ID" value="OKH39433.1"/>
    <property type="molecule type" value="Genomic_DNA"/>
</dbReference>
<comment type="function">
    <text evidence="11">Catalyzes the phosphorylation of the hydroxyl group of 4-methyl-5-beta-hydroxyethylthiazole (THZ).</text>
</comment>